<dbReference type="PANTHER" id="PTHR23502">
    <property type="entry name" value="MAJOR FACILITATOR SUPERFAMILY"/>
    <property type="match status" value="1"/>
</dbReference>
<protein>
    <submittedName>
        <fullName evidence="7">MFS general substrate transporter</fullName>
    </submittedName>
</protein>
<reference evidence="7" key="1">
    <citation type="journal article" date="2020" name="Stud. Mycol.">
        <title>101 Dothideomycetes genomes: a test case for predicting lifestyles and emergence of pathogens.</title>
        <authorList>
            <person name="Haridas S."/>
            <person name="Albert R."/>
            <person name="Binder M."/>
            <person name="Bloem J."/>
            <person name="Labutti K."/>
            <person name="Salamov A."/>
            <person name="Andreopoulos B."/>
            <person name="Baker S."/>
            <person name="Barry K."/>
            <person name="Bills G."/>
            <person name="Bluhm B."/>
            <person name="Cannon C."/>
            <person name="Castanera R."/>
            <person name="Culley D."/>
            <person name="Daum C."/>
            <person name="Ezra D."/>
            <person name="Gonzalez J."/>
            <person name="Henrissat B."/>
            <person name="Kuo A."/>
            <person name="Liang C."/>
            <person name="Lipzen A."/>
            <person name="Lutzoni F."/>
            <person name="Magnuson J."/>
            <person name="Mondo S."/>
            <person name="Nolan M."/>
            <person name="Ohm R."/>
            <person name="Pangilinan J."/>
            <person name="Park H.-J."/>
            <person name="Ramirez L."/>
            <person name="Alfaro M."/>
            <person name="Sun H."/>
            <person name="Tritt A."/>
            <person name="Yoshinaga Y."/>
            <person name="Zwiers L.-H."/>
            <person name="Turgeon B."/>
            <person name="Goodwin S."/>
            <person name="Spatafora J."/>
            <person name="Crous P."/>
            <person name="Grigoriev I."/>
        </authorList>
    </citation>
    <scope>NUCLEOTIDE SEQUENCE</scope>
    <source>
        <strain evidence="7">CBS 107.79</strain>
    </source>
</reference>
<dbReference type="OrthoDB" id="6770063at2759"/>
<dbReference type="InterPro" id="IPR036259">
    <property type="entry name" value="MFS_trans_sf"/>
</dbReference>
<dbReference type="SUPFAM" id="SSF103473">
    <property type="entry name" value="MFS general substrate transporter"/>
    <property type="match status" value="1"/>
</dbReference>
<dbReference type="Proteomes" id="UP000800036">
    <property type="component" value="Unassembled WGS sequence"/>
</dbReference>
<evidence type="ECO:0000256" key="4">
    <source>
        <dbReference type="ARBA" id="ARBA00023136"/>
    </source>
</evidence>
<feature type="transmembrane region" description="Helical" evidence="6">
    <location>
        <begin position="301"/>
        <end position="328"/>
    </location>
</feature>
<dbReference type="GO" id="GO:0022857">
    <property type="term" value="F:transmembrane transporter activity"/>
    <property type="evidence" value="ECO:0007669"/>
    <property type="project" value="TreeGrafter"/>
</dbReference>
<dbReference type="GO" id="GO:0005886">
    <property type="term" value="C:plasma membrane"/>
    <property type="evidence" value="ECO:0007669"/>
    <property type="project" value="UniProtKB-SubCell"/>
</dbReference>
<dbReference type="PANTHER" id="PTHR23502:SF60">
    <property type="entry name" value="MAJOR FACILITATOR SUPERFAMILY (MFS) PROFILE DOMAIN-CONTAINING PROTEIN-RELATED"/>
    <property type="match status" value="1"/>
</dbReference>
<feature type="transmembrane region" description="Helical" evidence="6">
    <location>
        <begin position="119"/>
        <end position="144"/>
    </location>
</feature>
<feature type="transmembrane region" description="Helical" evidence="6">
    <location>
        <begin position="200"/>
        <end position="220"/>
    </location>
</feature>
<evidence type="ECO:0000313" key="7">
    <source>
        <dbReference type="EMBL" id="KAF1967062.1"/>
    </source>
</evidence>
<sequence>MSTSQETIRNDIRTEPASYRRPRDWPLYKKWVATLILSGFTFIQPLAETMLAPVQKPLSTSLAISQGYEWILVNSLILIGVGFSPPAILGRTVFGACTADAVAGGVISDIWASNQRGRAFAAFMTFWITSLATGLFFSLAVVFINETYEPRPERASQPKHSPLDAVLEKDHQRTTEEPETRPNEPQQSIWTHIQRPLRMLATQITIQLLAVYMALLYGTIYGQSNRVSSLNYISAAIGYIAGEQVAGHFNDKIYAILRARSTNNKGLPVFRVPMMLLGTILTPAGLLLWGWTGETHRHWIFPNIGCALFTAACYICSPCVSVYIIDAYVTFAASAVSTNLVLRSNFAAFFPIFALYMFKALGFGYSATVLAGEFGVFGLSTVAILWFWGESLQKRSSYCAAEDLDD</sequence>
<name>A0A6A5UTJ7_9PLEO</name>
<keyword evidence="8" id="KW-1185">Reference proteome</keyword>
<keyword evidence="3 6" id="KW-1133">Transmembrane helix</keyword>
<dbReference type="EMBL" id="ML976738">
    <property type="protein sequence ID" value="KAF1967062.1"/>
    <property type="molecule type" value="Genomic_DNA"/>
</dbReference>
<keyword evidence="4 6" id="KW-0472">Membrane</keyword>
<evidence type="ECO:0000256" key="6">
    <source>
        <dbReference type="SAM" id="Phobius"/>
    </source>
</evidence>
<organism evidence="7 8">
    <name type="scientific">Bimuria novae-zelandiae CBS 107.79</name>
    <dbReference type="NCBI Taxonomy" id="1447943"/>
    <lineage>
        <taxon>Eukaryota</taxon>
        <taxon>Fungi</taxon>
        <taxon>Dikarya</taxon>
        <taxon>Ascomycota</taxon>
        <taxon>Pezizomycotina</taxon>
        <taxon>Dothideomycetes</taxon>
        <taxon>Pleosporomycetidae</taxon>
        <taxon>Pleosporales</taxon>
        <taxon>Massarineae</taxon>
        <taxon>Didymosphaeriaceae</taxon>
        <taxon>Bimuria</taxon>
    </lineage>
</organism>
<evidence type="ECO:0000313" key="8">
    <source>
        <dbReference type="Proteomes" id="UP000800036"/>
    </source>
</evidence>
<proteinExistence type="predicted"/>
<feature type="transmembrane region" description="Helical" evidence="6">
    <location>
        <begin position="364"/>
        <end position="388"/>
    </location>
</feature>
<dbReference type="Gene3D" id="1.20.1250.20">
    <property type="entry name" value="MFS general substrate transporter like domains"/>
    <property type="match status" value="1"/>
</dbReference>
<comment type="subcellular location">
    <subcellularLocation>
        <location evidence="1">Membrane</location>
        <topology evidence="1">Multi-pass membrane protein</topology>
    </subcellularLocation>
</comment>
<feature type="transmembrane region" description="Helical" evidence="6">
    <location>
        <begin position="340"/>
        <end position="358"/>
    </location>
</feature>
<feature type="transmembrane region" description="Helical" evidence="6">
    <location>
        <begin position="27"/>
        <end position="47"/>
    </location>
</feature>
<feature type="transmembrane region" description="Helical" evidence="6">
    <location>
        <begin position="67"/>
        <end position="85"/>
    </location>
</feature>
<evidence type="ECO:0000256" key="5">
    <source>
        <dbReference type="SAM" id="MobiDB-lite"/>
    </source>
</evidence>
<keyword evidence="2 6" id="KW-0812">Transmembrane</keyword>
<feature type="transmembrane region" description="Helical" evidence="6">
    <location>
        <begin position="269"/>
        <end position="289"/>
    </location>
</feature>
<accession>A0A6A5UTJ7</accession>
<evidence type="ECO:0000256" key="3">
    <source>
        <dbReference type="ARBA" id="ARBA00022989"/>
    </source>
</evidence>
<feature type="region of interest" description="Disordered" evidence="5">
    <location>
        <begin position="152"/>
        <end position="188"/>
    </location>
</feature>
<feature type="compositionally biased region" description="Basic and acidic residues" evidence="5">
    <location>
        <begin position="166"/>
        <end position="182"/>
    </location>
</feature>
<dbReference type="AlphaFoldDB" id="A0A6A5UTJ7"/>
<gene>
    <name evidence="7" type="ORF">BU23DRAFT_584080</name>
</gene>
<evidence type="ECO:0000256" key="2">
    <source>
        <dbReference type="ARBA" id="ARBA00022692"/>
    </source>
</evidence>
<evidence type="ECO:0000256" key="1">
    <source>
        <dbReference type="ARBA" id="ARBA00004141"/>
    </source>
</evidence>